<dbReference type="RefSeq" id="WP_284324865.1">
    <property type="nucleotide sequence ID" value="NZ_BSPP01000005.1"/>
</dbReference>
<reference evidence="1 2" key="1">
    <citation type="journal article" date="2014" name="Int. J. Syst. Evol. Microbiol.">
        <title>Complete genome sequence of Corynebacterium casei LMG S-19264T (=DSM 44701T), isolated from a smear-ripened cheese.</title>
        <authorList>
            <consortium name="US DOE Joint Genome Institute (JGI-PGF)"/>
            <person name="Walter F."/>
            <person name="Albersmeier A."/>
            <person name="Kalinowski J."/>
            <person name="Ruckert C."/>
        </authorList>
    </citation>
    <scope>NUCLEOTIDE SEQUENCE [LARGE SCALE GENOMIC DNA]</scope>
    <source>
        <strain evidence="1 2">NBRC 111766</strain>
    </source>
</reference>
<keyword evidence="2" id="KW-1185">Reference proteome</keyword>
<protein>
    <submittedName>
        <fullName evidence="1">Uncharacterized protein</fullName>
    </submittedName>
</protein>
<sequence>MTLRLSVNRCGFDMGSGELRDAIADLTLSASEIGAAIGMLNATVSAPPTEVRATASALRIHRNWLLEQVELLRAKLRLCEKRAREAVVRRTVESMTVTLFPSPHAPVIKTREERAVQ</sequence>
<proteinExistence type="predicted"/>
<dbReference type="AlphaFoldDB" id="A0AA37TVL6"/>
<evidence type="ECO:0000313" key="2">
    <source>
        <dbReference type="Proteomes" id="UP001157355"/>
    </source>
</evidence>
<evidence type="ECO:0000313" key="1">
    <source>
        <dbReference type="EMBL" id="GLS86648.1"/>
    </source>
</evidence>
<accession>A0AA37TVL6</accession>
<gene>
    <name evidence="1" type="ORF">GCM10010873_16220</name>
</gene>
<organism evidence="1 2">
    <name type="scientific">Cypionkella aquatica</name>
    <dbReference type="NCBI Taxonomy" id="1756042"/>
    <lineage>
        <taxon>Bacteria</taxon>
        <taxon>Pseudomonadati</taxon>
        <taxon>Pseudomonadota</taxon>
        <taxon>Alphaproteobacteria</taxon>
        <taxon>Rhodobacterales</taxon>
        <taxon>Paracoccaceae</taxon>
        <taxon>Cypionkella</taxon>
    </lineage>
</organism>
<comment type="caution">
    <text evidence="1">The sequence shown here is derived from an EMBL/GenBank/DDBJ whole genome shotgun (WGS) entry which is preliminary data.</text>
</comment>
<dbReference type="Proteomes" id="UP001157355">
    <property type="component" value="Unassembled WGS sequence"/>
</dbReference>
<dbReference type="EMBL" id="BSPP01000005">
    <property type="protein sequence ID" value="GLS86648.1"/>
    <property type="molecule type" value="Genomic_DNA"/>
</dbReference>
<name>A0AA37TVL6_9RHOB</name>